<evidence type="ECO:0000313" key="2">
    <source>
        <dbReference type="Proteomes" id="UP001145742"/>
    </source>
</evidence>
<evidence type="ECO:0000313" key="1">
    <source>
        <dbReference type="EMBL" id="KAJ7425403.1"/>
    </source>
</evidence>
<proteinExistence type="predicted"/>
<comment type="caution">
    <text evidence="1">The sequence shown here is derived from an EMBL/GenBank/DDBJ whole genome shotgun (WGS) entry which is preliminary data.</text>
</comment>
<organism evidence="1 2">
    <name type="scientific">Willisornis vidua</name>
    <name type="common">Xingu scale-backed antbird</name>
    <dbReference type="NCBI Taxonomy" id="1566151"/>
    <lineage>
        <taxon>Eukaryota</taxon>
        <taxon>Metazoa</taxon>
        <taxon>Chordata</taxon>
        <taxon>Craniata</taxon>
        <taxon>Vertebrata</taxon>
        <taxon>Euteleostomi</taxon>
        <taxon>Archelosauria</taxon>
        <taxon>Archosauria</taxon>
        <taxon>Dinosauria</taxon>
        <taxon>Saurischia</taxon>
        <taxon>Theropoda</taxon>
        <taxon>Coelurosauria</taxon>
        <taxon>Aves</taxon>
        <taxon>Neognathae</taxon>
        <taxon>Neoaves</taxon>
        <taxon>Telluraves</taxon>
        <taxon>Australaves</taxon>
        <taxon>Passeriformes</taxon>
        <taxon>Thamnophilidae</taxon>
        <taxon>Willisornis</taxon>
    </lineage>
</organism>
<protein>
    <submittedName>
        <fullName evidence="1">Uncharacterized protein</fullName>
    </submittedName>
</protein>
<accession>A0ABQ9DN45</accession>
<gene>
    <name evidence="1" type="ORF">WISP_23628</name>
</gene>
<keyword evidence="2" id="KW-1185">Reference proteome</keyword>
<dbReference type="EMBL" id="WHWB01032524">
    <property type="protein sequence ID" value="KAJ7425403.1"/>
    <property type="molecule type" value="Genomic_DNA"/>
</dbReference>
<dbReference type="Proteomes" id="UP001145742">
    <property type="component" value="Unassembled WGS sequence"/>
</dbReference>
<reference evidence="1" key="1">
    <citation type="submission" date="2019-10" db="EMBL/GenBank/DDBJ databases">
        <authorList>
            <person name="Soares A.E.R."/>
            <person name="Aleixo A."/>
            <person name="Schneider P."/>
            <person name="Miyaki C.Y."/>
            <person name="Schneider M.P."/>
            <person name="Mello C."/>
            <person name="Vasconcelos A.T.R."/>
        </authorList>
    </citation>
    <scope>NUCLEOTIDE SEQUENCE</scope>
    <source>
        <tissue evidence="1">Muscle</tissue>
    </source>
</reference>
<sequence>MTGFGTKCSGLDDKVGIRYRVDLMILEIFSNLSDCVKIGTTCSGRSRNVLADESAERIAMGKHYPASYEEKSDMGRHKVPGPQVFSMVGCPGAADARVLVSFYPGSSKTFGGDICLQAEM</sequence>
<name>A0ABQ9DN45_9PASS</name>